<dbReference type="RefSeq" id="WP_280842604.1">
    <property type="nucleotide sequence ID" value="NZ_JANCPR020000057.1"/>
</dbReference>
<protein>
    <recommendedName>
        <fullName evidence="4">DNA-directed RNA polymerase specialized sigma subunit, sigma24 family</fullName>
    </recommendedName>
</protein>
<accession>A0ABT7A7Z1</accession>
<evidence type="ECO:0008006" key="4">
    <source>
        <dbReference type="Google" id="ProtNLM"/>
    </source>
</evidence>
<organism evidence="2 3">
    <name type="scientific">Streptomyces iconiensis</name>
    <dbReference type="NCBI Taxonomy" id="1384038"/>
    <lineage>
        <taxon>Bacteria</taxon>
        <taxon>Bacillati</taxon>
        <taxon>Actinomycetota</taxon>
        <taxon>Actinomycetes</taxon>
        <taxon>Kitasatosporales</taxon>
        <taxon>Streptomycetaceae</taxon>
        <taxon>Streptomyces</taxon>
    </lineage>
</organism>
<name>A0ABT7A7Z1_9ACTN</name>
<evidence type="ECO:0000256" key="1">
    <source>
        <dbReference type="SAM" id="MobiDB-lite"/>
    </source>
</evidence>
<evidence type="ECO:0000313" key="3">
    <source>
        <dbReference type="Proteomes" id="UP001214441"/>
    </source>
</evidence>
<feature type="region of interest" description="Disordered" evidence="1">
    <location>
        <begin position="568"/>
        <end position="590"/>
    </location>
</feature>
<feature type="region of interest" description="Disordered" evidence="1">
    <location>
        <begin position="254"/>
        <end position="280"/>
    </location>
</feature>
<feature type="region of interest" description="Disordered" evidence="1">
    <location>
        <begin position="431"/>
        <end position="454"/>
    </location>
</feature>
<feature type="compositionally biased region" description="Basic and acidic residues" evidence="1">
    <location>
        <begin position="431"/>
        <end position="441"/>
    </location>
</feature>
<evidence type="ECO:0000313" key="2">
    <source>
        <dbReference type="EMBL" id="MDJ1137421.1"/>
    </source>
</evidence>
<sequence length="669" mass="70741">MTSAAYGSGGHPWAPSGSIDVEQAEAALVEHYPRLVRIAYLLLPSSLGRHRRVLAAHGVAQRALPRGRVSTASVPLPGPRSGVPAWARPDPVYACLRLRVLRGALAAERPRRFGPPLPVLPGLLPWLVGLRLFPRAGGADELALDHALSRVSATARAVHVLRELEGLADRDIRRLLRELRLPDAEAAFRAADGVEAPPGSRDGSLLESQEFDACTLQARPTDLLRRGQHRRAAAAAAVAVVMCGGLLGLPGDSWSPGPDSAKPPYALPAGAQRAQDPGSLTRVSASAWRTAARTDFSAWPTRGQLTRNEPLLSRALAAWARPDSDVRVSAARGTATGPPPGPPQLLYAGRVDGAAVVLLYDGLRVARYTEPLDRDEVEERGVALDLARTDRAGAAASGALVIARGEGNARYLTAPWVARTSVVDLLAPSDTDGRRLRRDQDGVTEPVASPDTNPRACDRWPGLSLEGSEDIEGSADASQLYTDLGELTPVRLTDGEGDDRGAATGEAARVRLARTACHFPALIGIGVKSVNSWEFARQKLPEGDGEAAWVCTRAETWRGGGARVMAQFQPPTRSPGRPGAAVSRANGSPACGGRERAVLTGVLWKSRAGDWYVLAAADDSVVRMRAQGKGVEGSPATSDSHTLAVPARPGVRAALSGEREDGSRVLPLR</sequence>
<dbReference type="Proteomes" id="UP001214441">
    <property type="component" value="Unassembled WGS sequence"/>
</dbReference>
<reference evidence="2 3" key="1">
    <citation type="submission" date="2023-05" db="EMBL/GenBank/DDBJ databases">
        <title>Streptantibioticus silvisoli sp. nov., acidotolerant actinomycetes 1 from pine litter.</title>
        <authorList>
            <person name="Swiecimska M."/>
            <person name="Golinska P."/>
            <person name="Sangal V."/>
            <person name="Wachnowicz B."/>
            <person name="Goodfellow M."/>
        </authorList>
    </citation>
    <scope>NUCLEOTIDE SEQUENCE [LARGE SCALE GENOMIC DNA]</scope>
    <source>
        <strain evidence="2 3">DSM 42109</strain>
    </source>
</reference>
<gene>
    <name evidence="2" type="ORF">NMN56_036815</name>
</gene>
<proteinExistence type="predicted"/>
<keyword evidence="3" id="KW-1185">Reference proteome</keyword>
<comment type="caution">
    <text evidence="2">The sequence shown here is derived from an EMBL/GenBank/DDBJ whole genome shotgun (WGS) entry which is preliminary data.</text>
</comment>
<dbReference type="EMBL" id="JANCPR020000057">
    <property type="protein sequence ID" value="MDJ1137421.1"/>
    <property type="molecule type" value="Genomic_DNA"/>
</dbReference>